<feature type="region of interest" description="Disordered" evidence="1">
    <location>
        <begin position="1"/>
        <end position="22"/>
    </location>
</feature>
<feature type="compositionally biased region" description="Basic and acidic residues" evidence="1">
    <location>
        <begin position="1"/>
        <end position="10"/>
    </location>
</feature>
<evidence type="ECO:0000313" key="2">
    <source>
        <dbReference type="EMBL" id="KAL0356117.1"/>
    </source>
</evidence>
<feature type="region of interest" description="Disordered" evidence="1">
    <location>
        <begin position="188"/>
        <end position="207"/>
    </location>
</feature>
<protein>
    <recommendedName>
        <fullName evidence="3">CCHC-type domain-containing protein</fullName>
    </recommendedName>
</protein>
<evidence type="ECO:0000256" key="1">
    <source>
        <dbReference type="SAM" id="MobiDB-lite"/>
    </source>
</evidence>
<dbReference type="AlphaFoldDB" id="A0AAW2PIQ7"/>
<accession>A0AAW2PIQ7</accession>
<name>A0AAW2PIQ7_SESRA</name>
<reference evidence="2" key="2">
    <citation type="journal article" date="2024" name="Plant">
        <title>Genomic evolution and insights into agronomic trait innovations of Sesamum species.</title>
        <authorList>
            <person name="Miao H."/>
            <person name="Wang L."/>
            <person name="Qu L."/>
            <person name="Liu H."/>
            <person name="Sun Y."/>
            <person name="Le M."/>
            <person name="Wang Q."/>
            <person name="Wei S."/>
            <person name="Zheng Y."/>
            <person name="Lin W."/>
            <person name="Duan Y."/>
            <person name="Cao H."/>
            <person name="Xiong S."/>
            <person name="Wang X."/>
            <person name="Wei L."/>
            <person name="Li C."/>
            <person name="Ma Q."/>
            <person name="Ju M."/>
            <person name="Zhao R."/>
            <person name="Li G."/>
            <person name="Mu C."/>
            <person name="Tian Q."/>
            <person name="Mei H."/>
            <person name="Zhang T."/>
            <person name="Gao T."/>
            <person name="Zhang H."/>
        </authorList>
    </citation>
    <scope>NUCLEOTIDE SEQUENCE</scope>
    <source>
        <strain evidence="2">G02</strain>
    </source>
</reference>
<comment type="caution">
    <text evidence="2">The sequence shown here is derived from an EMBL/GenBank/DDBJ whole genome shotgun (WGS) entry which is preliminary data.</text>
</comment>
<sequence>MPQMKEEKGQGRRSRNRLQHTIGRDHALSNAQIYLRENGQLGKICCCDLFPSPYGKLEGKREDEFSATKGFPRDSTWFHYCYSCRIRQILATKVCGNCSIPGHPENACPSLQHNLIWETNAVRGFSSYDFYSESYNPEWQSNFNYWDQKEQLRYQPPPSLTQVAPQTPISDMSLEDIVKSLALQTSSYQSQMGQSTHQPQESYPTPNSDLSLEDIVIRIRKQICRKQRMPKSKEDENESLNTSLKGVITLYPELKSAFYLVPQQITLSDKACSRLISPSVLSAPFSNAAPLAI</sequence>
<organism evidence="2">
    <name type="scientific">Sesamum radiatum</name>
    <name type="common">Black benniseed</name>
    <dbReference type="NCBI Taxonomy" id="300843"/>
    <lineage>
        <taxon>Eukaryota</taxon>
        <taxon>Viridiplantae</taxon>
        <taxon>Streptophyta</taxon>
        <taxon>Embryophyta</taxon>
        <taxon>Tracheophyta</taxon>
        <taxon>Spermatophyta</taxon>
        <taxon>Magnoliopsida</taxon>
        <taxon>eudicotyledons</taxon>
        <taxon>Gunneridae</taxon>
        <taxon>Pentapetalae</taxon>
        <taxon>asterids</taxon>
        <taxon>lamiids</taxon>
        <taxon>Lamiales</taxon>
        <taxon>Pedaliaceae</taxon>
        <taxon>Sesamum</taxon>
    </lineage>
</organism>
<dbReference type="EMBL" id="JACGWJ010000017">
    <property type="protein sequence ID" value="KAL0356117.1"/>
    <property type="molecule type" value="Genomic_DNA"/>
</dbReference>
<gene>
    <name evidence="2" type="ORF">Sradi_4058600</name>
</gene>
<evidence type="ECO:0008006" key="3">
    <source>
        <dbReference type="Google" id="ProtNLM"/>
    </source>
</evidence>
<proteinExistence type="predicted"/>
<reference evidence="2" key="1">
    <citation type="submission" date="2020-06" db="EMBL/GenBank/DDBJ databases">
        <authorList>
            <person name="Li T."/>
            <person name="Hu X."/>
            <person name="Zhang T."/>
            <person name="Song X."/>
            <person name="Zhang H."/>
            <person name="Dai N."/>
            <person name="Sheng W."/>
            <person name="Hou X."/>
            <person name="Wei L."/>
        </authorList>
    </citation>
    <scope>NUCLEOTIDE SEQUENCE</scope>
    <source>
        <strain evidence="2">G02</strain>
        <tissue evidence="2">Leaf</tissue>
    </source>
</reference>